<protein>
    <submittedName>
        <fullName evidence="1">Uncharacterized protein</fullName>
    </submittedName>
</protein>
<dbReference type="SUPFAM" id="SSF56672">
    <property type="entry name" value="DNA/RNA polymerases"/>
    <property type="match status" value="1"/>
</dbReference>
<gene>
    <name evidence="1" type="ORF">BDA99DRAFT_418980</name>
</gene>
<reference evidence="1" key="2">
    <citation type="submission" date="2023-02" db="EMBL/GenBank/DDBJ databases">
        <authorList>
            <consortium name="DOE Joint Genome Institute"/>
            <person name="Mondo S.J."/>
            <person name="Chang Y."/>
            <person name="Wang Y."/>
            <person name="Ahrendt S."/>
            <person name="Andreopoulos W."/>
            <person name="Barry K."/>
            <person name="Beard J."/>
            <person name="Benny G.L."/>
            <person name="Blankenship S."/>
            <person name="Bonito G."/>
            <person name="Cuomo C."/>
            <person name="Desiro A."/>
            <person name="Gervers K.A."/>
            <person name="Hundley H."/>
            <person name="Kuo A."/>
            <person name="LaButti K."/>
            <person name="Lang B.F."/>
            <person name="Lipzen A."/>
            <person name="O'Donnell K."/>
            <person name="Pangilinan J."/>
            <person name="Reynolds N."/>
            <person name="Sandor L."/>
            <person name="Smith M.W."/>
            <person name="Tsang A."/>
            <person name="Grigoriev I.V."/>
            <person name="Stajich J.E."/>
            <person name="Spatafora J.W."/>
        </authorList>
    </citation>
    <scope>NUCLEOTIDE SEQUENCE</scope>
    <source>
        <strain evidence="1">RSA 2281</strain>
    </source>
</reference>
<proteinExistence type="predicted"/>
<reference evidence="1" key="1">
    <citation type="journal article" date="2022" name="IScience">
        <title>Evolution of zygomycete secretomes and the origins of terrestrial fungal ecologies.</title>
        <authorList>
            <person name="Chang Y."/>
            <person name="Wang Y."/>
            <person name="Mondo S."/>
            <person name="Ahrendt S."/>
            <person name="Andreopoulos W."/>
            <person name="Barry K."/>
            <person name="Beard J."/>
            <person name="Benny G.L."/>
            <person name="Blankenship S."/>
            <person name="Bonito G."/>
            <person name="Cuomo C."/>
            <person name="Desiro A."/>
            <person name="Gervers K.A."/>
            <person name="Hundley H."/>
            <person name="Kuo A."/>
            <person name="LaButti K."/>
            <person name="Lang B.F."/>
            <person name="Lipzen A."/>
            <person name="O'Donnell K."/>
            <person name="Pangilinan J."/>
            <person name="Reynolds N."/>
            <person name="Sandor L."/>
            <person name="Smith M.E."/>
            <person name="Tsang A."/>
            <person name="Grigoriev I.V."/>
            <person name="Stajich J.E."/>
            <person name="Spatafora J.W."/>
        </authorList>
    </citation>
    <scope>NUCLEOTIDE SEQUENCE</scope>
    <source>
        <strain evidence="1">RSA 2281</strain>
    </source>
</reference>
<name>A0AAD5PH87_9FUNG</name>
<evidence type="ECO:0000313" key="1">
    <source>
        <dbReference type="EMBL" id="KAI9271583.1"/>
    </source>
</evidence>
<dbReference type="EMBL" id="JAIXMP010000006">
    <property type="protein sequence ID" value="KAI9271583.1"/>
    <property type="molecule type" value="Genomic_DNA"/>
</dbReference>
<comment type="caution">
    <text evidence="1">The sequence shown here is derived from an EMBL/GenBank/DDBJ whole genome shotgun (WGS) entry which is preliminary data.</text>
</comment>
<organism evidence="1 2">
    <name type="scientific">Phascolomyces articulosus</name>
    <dbReference type="NCBI Taxonomy" id="60185"/>
    <lineage>
        <taxon>Eukaryota</taxon>
        <taxon>Fungi</taxon>
        <taxon>Fungi incertae sedis</taxon>
        <taxon>Mucoromycota</taxon>
        <taxon>Mucoromycotina</taxon>
        <taxon>Mucoromycetes</taxon>
        <taxon>Mucorales</taxon>
        <taxon>Lichtheimiaceae</taxon>
        <taxon>Phascolomyces</taxon>
    </lineage>
</organism>
<evidence type="ECO:0000313" key="2">
    <source>
        <dbReference type="Proteomes" id="UP001209540"/>
    </source>
</evidence>
<dbReference type="InterPro" id="IPR043502">
    <property type="entry name" value="DNA/RNA_pol_sf"/>
</dbReference>
<dbReference type="AlphaFoldDB" id="A0AAD5PH87"/>
<dbReference type="Proteomes" id="UP001209540">
    <property type="component" value="Unassembled WGS sequence"/>
</dbReference>
<feature type="non-terminal residue" evidence="1">
    <location>
        <position position="1"/>
    </location>
</feature>
<feature type="non-terminal residue" evidence="1">
    <location>
        <position position="185"/>
    </location>
</feature>
<sequence length="185" mass="21315">QLPSAIKDELDSSTIQELDENIKIFKRELLKYEGERWTRPGAVNKPYVQELKKTNLEAYPAIQARYKGADRIRITARVATKIFEDIPTIVERGESARDEEDLLRTIEKARRLAVYGFATKDINIGEAQDEEDLTENQHFKMEGISALRDLLEPNDLMAKIDLKDTYTVVPIHPSSRKYLSFEHHG</sequence>
<keyword evidence="2" id="KW-1185">Reference proteome</keyword>
<accession>A0AAD5PH87</accession>